<dbReference type="OrthoDB" id="1725759at2759"/>
<keyword evidence="2" id="KW-1185">Reference proteome</keyword>
<reference evidence="1 2" key="1">
    <citation type="journal article" date="2018" name="Mol. Plant">
        <title>The genome of Artemisia annua provides insight into the evolution of Asteraceae family and artemisinin biosynthesis.</title>
        <authorList>
            <person name="Shen Q."/>
            <person name="Zhang L."/>
            <person name="Liao Z."/>
            <person name="Wang S."/>
            <person name="Yan T."/>
            <person name="Shi P."/>
            <person name="Liu M."/>
            <person name="Fu X."/>
            <person name="Pan Q."/>
            <person name="Wang Y."/>
            <person name="Lv Z."/>
            <person name="Lu X."/>
            <person name="Zhang F."/>
            <person name="Jiang W."/>
            <person name="Ma Y."/>
            <person name="Chen M."/>
            <person name="Hao X."/>
            <person name="Li L."/>
            <person name="Tang Y."/>
            <person name="Lv G."/>
            <person name="Zhou Y."/>
            <person name="Sun X."/>
            <person name="Brodelius P.E."/>
            <person name="Rose J.K.C."/>
            <person name="Tang K."/>
        </authorList>
    </citation>
    <scope>NUCLEOTIDE SEQUENCE [LARGE SCALE GENOMIC DNA]</scope>
    <source>
        <strain evidence="2">cv. Huhao1</strain>
        <tissue evidence="1">Leaf</tissue>
    </source>
</reference>
<accession>A0A2U1LZ95</accession>
<organism evidence="1 2">
    <name type="scientific">Artemisia annua</name>
    <name type="common">Sweet wormwood</name>
    <dbReference type="NCBI Taxonomy" id="35608"/>
    <lineage>
        <taxon>Eukaryota</taxon>
        <taxon>Viridiplantae</taxon>
        <taxon>Streptophyta</taxon>
        <taxon>Embryophyta</taxon>
        <taxon>Tracheophyta</taxon>
        <taxon>Spermatophyta</taxon>
        <taxon>Magnoliopsida</taxon>
        <taxon>eudicotyledons</taxon>
        <taxon>Gunneridae</taxon>
        <taxon>Pentapetalae</taxon>
        <taxon>asterids</taxon>
        <taxon>campanulids</taxon>
        <taxon>Asterales</taxon>
        <taxon>Asteraceae</taxon>
        <taxon>Asteroideae</taxon>
        <taxon>Anthemideae</taxon>
        <taxon>Artemisiinae</taxon>
        <taxon>Artemisia</taxon>
    </lineage>
</organism>
<protein>
    <submittedName>
        <fullName evidence="1">RNA-directed DNA polymerase, eukaryota, Reverse transcriptase zinc-binding domain protein</fullName>
    </submittedName>
</protein>
<evidence type="ECO:0000313" key="2">
    <source>
        <dbReference type="Proteomes" id="UP000245207"/>
    </source>
</evidence>
<sequence>MIRQFFWYKVGNGISISAWFDNWCLHSLSISAWFDNWCLHSPLISSLSARQVNRGGFNMNSRLVDIIANGEWVWPDQWNSKFPNAIVPSIDVYTPDKLWWRDRNGIFNELSFGVAWNDIRPREAKVVWASVVWFANCIPRHAFILWG</sequence>
<keyword evidence="1" id="KW-0808">Transferase</keyword>
<name>A0A2U1LZ95_ARTAN</name>
<evidence type="ECO:0000313" key="1">
    <source>
        <dbReference type="EMBL" id="PWA54328.1"/>
    </source>
</evidence>
<dbReference type="GO" id="GO:0003964">
    <property type="term" value="F:RNA-directed DNA polymerase activity"/>
    <property type="evidence" value="ECO:0007669"/>
    <property type="project" value="UniProtKB-KW"/>
</dbReference>
<dbReference type="EMBL" id="PKPP01007110">
    <property type="protein sequence ID" value="PWA54328.1"/>
    <property type="molecule type" value="Genomic_DNA"/>
</dbReference>
<comment type="caution">
    <text evidence="1">The sequence shown here is derived from an EMBL/GenBank/DDBJ whole genome shotgun (WGS) entry which is preliminary data.</text>
</comment>
<keyword evidence="1" id="KW-0695">RNA-directed DNA polymerase</keyword>
<keyword evidence="1" id="KW-0548">Nucleotidyltransferase</keyword>
<dbReference type="AlphaFoldDB" id="A0A2U1LZ95"/>
<proteinExistence type="predicted"/>
<gene>
    <name evidence="1" type="ORF">CTI12_AA438350</name>
</gene>
<dbReference type="Proteomes" id="UP000245207">
    <property type="component" value="Unassembled WGS sequence"/>
</dbReference>